<dbReference type="EMBL" id="JBHRWI010000056">
    <property type="protein sequence ID" value="MFC3515845.1"/>
    <property type="molecule type" value="Genomic_DNA"/>
</dbReference>
<evidence type="ECO:0000313" key="2">
    <source>
        <dbReference type="EMBL" id="MFC3515845.1"/>
    </source>
</evidence>
<gene>
    <name evidence="2" type="ORF">ACFORO_37175</name>
</gene>
<dbReference type="InterPro" id="IPR013321">
    <property type="entry name" value="Arc_rbn_hlx_hlx"/>
</dbReference>
<dbReference type="Gene3D" id="1.10.1220.10">
    <property type="entry name" value="Met repressor-like"/>
    <property type="match status" value="1"/>
</dbReference>
<dbReference type="InterPro" id="IPR053853">
    <property type="entry name" value="FitA-like_RHH"/>
</dbReference>
<dbReference type="InterPro" id="IPR010985">
    <property type="entry name" value="Ribbon_hlx_hlx"/>
</dbReference>
<reference evidence="3" key="1">
    <citation type="journal article" date="2019" name="Int. J. Syst. Evol. Microbiol.">
        <title>The Global Catalogue of Microorganisms (GCM) 10K type strain sequencing project: providing services to taxonomists for standard genome sequencing and annotation.</title>
        <authorList>
            <consortium name="The Broad Institute Genomics Platform"/>
            <consortium name="The Broad Institute Genome Sequencing Center for Infectious Disease"/>
            <person name="Wu L."/>
            <person name="Ma J."/>
        </authorList>
    </citation>
    <scope>NUCLEOTIDE SEQUENCE [LARGE SCALE GENOMIC DNA]</scope>
    <source>
        <strain evidence="3">CGMCC 4.7682</strain>
    </source>
</reference>
<name>A0ABV7QVB0_9PSEU</name>
<dbReference type="RefSeq" id="WP_377872606.1">
    <property type="nucleotide sequence ID" value="NZ_JBHMAY010000039.1"/>
</dbReference>
<dbReference type="SUPFAM" id="SSF47598">
    <property type="entry name" value="Ribbon-helix-helix"/>
    <property type="match status" value="1"/>
</dbReference>
<protein>
    <submittedName>
        <fullName evidence="2">Toxin-antitoxin system HicB family antitoxin</fullName>
    </submittedName>
</protein>
<comment type="caution">
    <text evidence="2">The sequence shown here is derived from an EMBL/GenBank/DDBJ whole genome shotgun (WGS) entry which is preliminary data.</text>
</comment>
<dbReference type="Pfam" id="PF22513">
    <property type="entry name" value="FitA-like_RHH"/>
    <property type="match status" value="1"/>
</dbReference>
<proteinExistence type="predicted"/>
<sequence>MKQLITRVDDELHARLKARAEAEGRSMNDLVTEVLSDALNREEAPEAWKARLLAEGKLITFEPEREPVGLDELERRSAGWGTSVSEALDWSRGEW</sequence>
<dbReference type="Proteomes" id="UP001595764">
    <property type="component" value="Unassembled WGS sequence"/>
</dbReference>
<accession>A0ABV7QVB0</accession>
<evidence type="ECO:0000259" key="1">
    <source>
        <dbReference type="Pfam" id="PF22513"/>
    </source>
</evidence>
<organism evidence="2 3">
    <name type="scientific">Amycolatopsis halotolerans</name>
    <dbReference type="NCBI Taxonomy" id="330083"/>
    <lineage>
        <taxon>Bacteria</taxon>
        <taxon>Bacillati</taxon>
        <taxon>Actinomycetota</taxon>
        <taxon>Actinomycetes</taxon>
        <taxon>Pseudonocardiales</taxon>
        <taxon>Pseudonocardiaceae</taxon>
        <taxon>Amycolatopsis</taxon>
    </lineage>
</organism>
<evidence type="ECO:0000313" key="3">
    <source>
        <dbReference type="Proteomes" id="UP001595764"/>
    </source>
</evidence>
<keyword evidence="3" id="KW-1185">Reference proteome</keyword>
<feature type="domain" description="Antitoxin FitA-like ribbon-helix-helix" evidence="1">
    <location>
        <begin position="7"/>
        <end position="39"/>
    </location>
</feature>